<gene>
    <name evidence="3" type="primary">PALLD</name>
</gene>
<organism evidence="3 4">
    <name type="scientific">Ornithorhynchus anatinus</name>
    <name type="common">Duckbill platypus</name>
    <dbReference type="NCBI Taxonomy" id="9258"/>
    <lineage>
        <taxon>Eukaryota</taxon>
        <taxon>Metazoa</taxon>
        <taxon>Chordata</taxon>
        <taxon>Craniata</taxon>
        <taxon>Vertebrata</taxon>
        <taxon>Euteleostomi</taxon>
        <taxon>Mammalia</taxon>
        <taxon>Monotremata</taxon>
        <taxon>Ornithorhynchidae</taxon>
        <taxon>Ornithorhynchus</taxon>
    </lineage>
</organism>
<dbReference type="Ensembl" id="ENSOANT00000011868.3">
    <property type="protein sequence ID" value="ENSOANP00000011866.3"/>
    <property type="gene ID" value="ENSOANG00000007453.3"/>
</dbReference>
<evidence type="ECO:0000313" key="3">
    <source>
        <dbReference type="Ensembl" id="ENSOANP00000011866.3"/>
    </source>
</evidence>
<reference evidence="3" key="2">
    <citation type="submission" date="2025-08" db="UniProtKB">
        <authorList>
            <consortium name="Ensembl"/>
        </authorList>
    </citation>
    <scope>IDENTIFICATION</scope>
    <source>
        <strain evidence="3">Glennie</strain>
    </source>
</reference>
<feature type="compositionally biased region" description="Polar residues" evidence="1">
    <location>
        <begin position="30"/>
        <end position="42"/>
    </location>
</feature>
<keyword evidence="4" id="KW-1185">Reference proteome</keyword>
<dbReference type="Pfam" id="PF07679">
    <property type="entry name" value="I-set"/>
    <property type="match status" value="1"/>
</dbReference>
<protein>
    <submittedName>
        <fullName evidence="3">Palladin, cytoskeletal associated protein</fullName>
    </submittedName>
</protein>
<feature type="region of interest" description="Disordered" evidence="1">
    <location>
        <begin position="1"/>
        <end position="61"/>
    </location>
</feature>
<feature type="domain" description="Immunoglobulin I-set" evidence="2">
    <location>
        <begin position="311"/>
        <end position="343"/>
    </location>
</feature>
<dbReference type="HOGENOM" id="CLU_875895_0_0_1"/>
<proteinExistence type="predicted"/>
<reference evidence="3 4" key="1">
    <citation type="journal article" date="2008" name="Nature">
        <title>Genome analysis of the platypus reveals unique signatures of evolution.</title>
        <authorList>
            <person name="Warren W.C."/>
            <person name="Hillier L.W."/>
            <person name="Marshall Graves J.A."/>
            <person name="Birney E."/>
            <person name="Ponting C.P."/>
            <person name="Grutzner F."/>
            <person name="Belov K."/>
            <person name="Miller W."/>
            <person name="Clarke L."/>
            <person name="Chinwalla A.T."/>
            <person name="Yang S.P."/>
            <person name="Heger A."/>
            <person name="Locke D.P."/>
            <person name="Miethke P."/>
            <person name="Waters P.D."/>
            <person name="Veyrunes F."/>
            <person name="Fulton L."/>
            <person name="Fulton B."/>
            <person name="Graves T."/>
            <person name="Wallis J."/>
            <person name="Puente X.S."/>
            <person name="Lopez-Otin C."/>
            <person name="Ordonez G.R."/>
            <person name="Eichler E.E."/>
            <person name="Chen L."/>
            <person name="Cheng Z."/>
            <person name="Deakin J.E."/>
            <person name="Alsop A."/>
            <person name="Thompson K."/>
            <person name="Kirby P."/>
            <person name="Papenfuss A.T."/>
            <person name="Wakefield M.J."/>
            <person name="Olender T."/>
            <person name="Lancet D."/>
            <person name="Huttley G.A."/>
            <person name="Smit A.F."/>
            <person name="Pask A."/>
            <person name="Temple-Smith P."/>
            <person name="Batzer M.A."/>
            <person name="Walker J.A."/>
            <person name="Konkel M.K."/>
            <person name="Harris R.S."/>
            <person name="Whittington C.M."/>
            <person name="Wong E.S."/>
            <person name="Gemmell N.J."/>
            <person name="Buschiazzo E."/>
            <person name="Vargas Jentzsch I.M."/>
            <person name="Merkel A."/>
            <person name="Schmitz J."/>
            <person name="Zemann A."/>
            <person name="Churakov G."/>
            <person name="Kriegs J.O."/>
            <person name="Brosius J."/>
            <person name="Murchison E.P."/>
            <person name="Sachidanandam R."/>
            <person name="Smith C."/>
            <person name="Hannon G.J."/>
            <person name="Tsend-Ayush E."/>
            <person name="McMillan D."/>
            <person name="Attenborough R."/>
            <person name="Rens W."/>
            <person name="Ferguson-Smith M."/>
            <person name="Lefevre C.M."/>
            <person name="Sharp J.A."/>
            <person name="Nicholas K.R."/>
            <person name="Ray D.A."/>
            <person name="Kube M."/>
            <person name="Reinhardt R."/>
            <person name="Pringle T.H."/>
            <person name="Taylor J."/>
            <person name="Jones R.C."/>
            <person name="Nixon B."/>
            <person name="Dacheux J.L."/>
            <person name="Niwa H."/>
            <person name="Sekita Y."/>
            <person name="Huang X."/>
            <person name="Stark A."/>
            <person name="Kheradpour P."/>
            <person name="Kellis M."/>
            <person name="Flicek P."/>
            <person name="Chen Y."/>
            <person name="Webber C."/>
            <person name="Hardison R."/>
            <person name="Nelson J."/>
            <person name="Hallsworth-Pepin K."/>
            <person name="Delehaunty K."/>
            <person name="Markovic C."/>
            <person name="Minx P."/>
            <person name="Feng Y."/>
            <person name="Kremitzki C."/>
            <person name="Mitreva M."/>
            <person name="Glasscock J."/>
            <person name="Wylie T."/>
            <person name="Wohldmann P."/>
            <person name="Thiru P."/>
            <person name="Nhan M.N."/>
            <person name="Pohl C.S."/>
            <person name="Smith S.M."/>
            <person name="Hou S."/>
            <person name="Nefedov M."/>
            <person name="de Jong P.J."/>
            <person name="Renfree M.B."/>
            <person name="Mardis E.R."/>
            <person name="Wilson R.K."/>
        </authorList>
    </citation>
    <scope>NUCLEOTIDE SEQUENCE [LARGE SCALE GENOMIC DNA]</scope>
    <source>
        <strain evidence="3 4">Glennie</strain>
    </source>
</reference>
<dbReference type="InterPro" id="IPR013098">
    <property type="entry name" value="Ig_I-set"/>
</dbReference>
<feature type="region of interest" description="Disordered" evidence="1">
    <location>
        <begin position="222"/>
        <end position="270"/>
    </location>
</feature>
<feature type="compositionally biased region" description="Polar residues" evidence="1">
    <location>
        <begin position="244"/>
        <end position="262"/>
    </location>
</feature>
<dbReference type="Bgee" id="ENSOANG00000007453">
    <property type="expression patterns" value="Expressed in endometrium and 7 other cell types or tissues"/>
</dbReference>
<dbReference type="InterPro" id="IPR013783">
    <property type="entry name" value="Ig-like_fold"/>
</dbReference>
<feature type="region of interest" description="Disordered" evidence="1">
    <location>
        <begin position="90"/>
        <end position="202"/>
    </location>
</feature>
<dbReference type="AlphaFoldDB" id="F6WVP4"/>
<accession>F6WVP4</accession>
<dbReference type="InterPro" id="IPR036179">
    <property type="entry name" value="Ig-like_dom_sf"/>
</dbReference>
<evidence type="ECO:0000313" key="4">
    <source>
        <dbReference type="Proteomes" id="UP000002279"/>
    </source>
</evidence>
<reference evidence="3" key="3">
    <citation type="submission" date="2025-09" db="UniProtKB">
        <authorList>
            <consortium name="Ensembl"/>
        </authorList>
    </citation>
    <scope>IDENTIFICATION</scope>
    <source>
        <strain evidence="3">Glennie</strain>
    </source>
</reference>
<feature type="compositionally biased region" description="Basic and acidic residues" evidence="1">
    <location>
        <begin position="121"/>
        <end position="130"/>
    </location>
</feature>
<dbReference type="SUPFAM" id="SSF48726">
    <property type="entry name" value="Immunoglobulin"/>
    <property type="match status" value="1"/>
</dbReference>
<evidence type="ECO:0000259" key="2">
    <source>
        <dbReference type="Pfam" id="PF07679"/>
    </source>
</evidence>
<feature type="compositionally biased region" description="Basic and acidic residues" evidence="1">
    <location>
        <begin position="222"/>
        <end position="231"/>
    </location>
</feature>
<dbReference type="GeneTree" id="ENSGT00940000153441"/>
<evidence type="ECO:0000256" key="1">
    <source>
        <dbReference type="SAM" id="MobiDB-lite"/>
    </source>
</evidence>
<dbReference type="Proteomes" id="UP000002279">
    <property type="component" value="Chromosome 12"/>
</dbReference>
<dbReference type="Gene3D" id="2.60.40.10">
    <property type="entry name" value="Immunoglobulins"/>
    <property type="match status" value="1"/>
</dbReference>
<feature type="compositionally biased region" description="Low complexity" evidence="1">
    <location>
        <begin position="108"/>
        <end position="120"/>
    </location>
</feature>
<name>F6WVP4_ORNAN</name>
<sequence>MLSSSMQDRSSEPPGLLSFAPKGAHAANHGQHQGYPQSSPENASHDSFSDSLAEMQEEAKNSDVLPDLSAFLSQEEINKSLDLAREAIAHSETEDVESEQEITHILNPSPQSPSGSISSGETRRSEEAASKRPGPVRPESSAPGLGVGSRSELKRQPVVSPLLMASPSYIRSLRSAERRGANAQSPSASSKPTSQGEVGSRSKLCDKAANFIEELSSIFREAAKPRNRSPDGESSSPDSGYLSPKNQPSTPMSALASQSPTTDHQEMEVGAKSADTAHLDAFCGENRPLFQSDNCTFHQQPGPSSSLPTAPRFTQKLRSQEVAEGSRVLLECRVTGHPKPRIRLRKMSAARVLF</sequence>
<feature type="compositionally biased region" description="Polar residues" evidence="1">
    <location>
        <begin position="182"/>
        <end position="197"/>
    </location>
</feature>